<evidence type="ECO:0000313" key="1">
    <source>
        <dbReference type="EMBL" id="CBX28278.1"/>
    </source>
</evidence>
<name>E1YCI4_9BACT</name>
<proteinExistence type="predicted"/>
<reference evidence="1" key="1">
    <citation type="journal article" date="2011" name="Environ. Microbiol.">
        <title>Genomic insights into the metabolic potential of the polycyclic aromatic hydrocarbon degrading sulfate-reducing Deltaproteobacterium N47.</title>
        <authorList>
            <person name="Bergmann F."/>
            <person name="Selesi D."/>
            <person name="Weinmaier T."/>
            <person name="Tischler P."/>
            <person name="Rattei T."/>
            <person name="Meckenstock R.U."/>
        </authorList>
    </citation>
    <scope>NUCLEOTIDE SEQUENCE</scope>
</reference>
<gene>
    <name evidence="1" type="ORF">N47_G36020</name>
</gene>
<dbReference type="EMBL" id="FR695868">
    <property type="protein sequence ID" value="CBX28278.1"/>
    <property type="molecule type" value="Genomic_DNA"/>
</dbReference>
<protein>
    <submittedName>
        <fullName evidence="1">Uncharacterized protein</fullName>
    </submittedName>
</protein>
<organism evidence="1">
    <name type="scientific">uncultured Desulfobacterium sp</name>
    <dbReference type="NCBI Taxonomy" id="201089"/>
    <lineage>
        <taxon>Bacteria</taxon>
        <taxon>Pseudomonadati</taxon>
        <taxon>Thermodesulfobacteriota</taxon>
        <taxon>Desulfobacteria</taxon>
        <taxon>Desulfobacterales</taxon>
        <taxon>Desulfobacteriaceae</taxon>
        <taxon>Desulfobacterium</taxon>
        <taxon>environmental samples</taxon>
    </lineage>
</organism>
<accession>E1YCI4</accession>
<sequence>MIITGKRKLKLDKYLSRLPKGTTVIPGFRFTDNSKNILLKIGFSDSFSEGETILPPSKFGPICLFNAEGKEIIHKDKPMETAYRQIEWTWKQWSGRYDTETMSKLVDVPYKRYPRSFIPPPSI</sequence>
<dbReference type="AlphaFoldDB" id="E1YCI4"/>